<dbReference type="SUPFAM" id="SSF54593">
    <property type="entry name" value="Glyoxalase/Bleomycin resistance protein/Dihydroxybiphenyl dioxygenase"/>
    <property type="match status" value="1"/>
</dbReference>
<reference evidence="2 3" key="1">
    <citation type="submission" date="2019-06" db="EMBL/GenBank/DDBJ databases">
        <title>Thermomonas aquatica sp. nov., isolated from an industrial wastewater treatment plant.</title>
        <authorList>
            <person name="Jeon J.H."/>
            <person name="Park D.-S."/>
        </authorList>
    </citation>
    <scope>NUCLEOTIDE SEQUENCE [LARGE SCALE GENOMIC DNA]</scope>
    <source>
        <strain evidence="2 3">SY21</strain>
    </source>
</reference>
<name>A0A5B7ZRA4_9GAMM</name>
<dbReference type="RefSeq" id="WP_139716671.1">
    <property type="nucleotide sequence ID" value="NZ_CP040871.1"/>
</dbReference>
<dbReference type="Pfam" id="PF22677">
    <property type="entry name" value="Ble-like_N"/>
    <property type="match status" value="1"/>
</dbReference>
<sequence>MPRNLYVNLPVKDLERTVDFFAALGFAFNPKFTDENATCMIVNDSTSVMLLVEPYFATFTKKPVSDAKAVTETLLAISVDSRAEVDDFVGKALAKGAVEYAEPRDFGFMYQRGIADLDGHQWEVFYMDEAQFPSQ</sequence>
<accession>A0A5B7ZRA4</accession>
<dbReference type="InterPro" id="IPR029068">
    <property type="entry name" value="Glyas_Bleomycin-R_OHBP_Dase"/>
</dbReference>
<organism evidence="2 3">
    <name type="scientific">Thermomonas aquatica</name>
    <dbReference type="NCBI Taxonomy" id="2202149"/>
    <lineage>
        <taxon>Bacteria</taxon>
        <taxon>Pseudomonadati</taxon>
        <taxon>Pseudomonadota</taxon>
        <taxon>Gammaproteobacteria</taxon>
        <taxon>Lysobacterales</taxon>
        <taxon>Lysobacteraceae</taxon>
        <taxon>Thermomonas</taxon>
    </lineage>
</organism>
<protein>
    <submittedName>
        <fullName evidence="2">Glyoxalase/bleomycin resistance/extradiol dioxygenase family protein</fullName>
    </submittedName>
</protein>
<keyword evidence="2" id="KW-0223">Dioxygenase</keyword>
<dbReference type="KEGG" id="thes:FHQ07_10035"/>
<feature type="domain" description="Glyoxalase/Bleomycin resistance-like N-terminal" evidence="1">
    <location>
        <begin position="5"/>
        <end position="42"/>
    </location>
</feature>
<dbReference type="EMBL" id="CP040871">
    <property type="protein sequence ID" value="QDA57620.1"/>
    <property type="molecule type" value="Genomic_DNA"/>
</dbReference>
<dbReference type="GO" id="GO:0051213">
    <property type="term" value="F:dioxygenase activity"/>
    <property type="evidence" value="ECO:0007669"/>
    <property type="project" value="UniProtKB-KW"/>
</dbReference>
<evidence type="ECO:0000313" key="3">
    <source>
        <dbReference type="Proteomes" id="UP000308149"/>
    </source>
</evidence>
<dbReference type="InterPro" id="IPR053863">
    <property type="entry name" value="Glyoxy/Ble-like_N"/>
</dbReference>
<dbReference type="Gene3D" id="3.10.180.10">
    <property type="entry name" value="2,3-Dihydroxybiphenyl 1,2-Dioxygenase, domain 1"/>
    <property type="match status" value="1"/>
</dbReference>
<evidence type="ECO:0000259" key="1">
    <source>
        <dbReference type="Pfam" id="PF22677"/>
    </source>
</evidence>
<dbReference type="OrthoDB" id="4265398at2"/>
<dbReference type="Proteomes" id="UP000308149">
    <property type="component" value="Chromosome"/>
</dbReference>
<dbReference type="PANTHER" id="PTHR36503">
    <property type="entry name" value="BLR2520 PROTEIN"/>
    <property type="match status" value="1"/>
</dbReference>
<keyword evidence="2" id="KW-0560">Oxidoreductase</keyword>
<dbReference type="AlphaFoldDB" id="A0A5B7ZRA4"/>
<gene>
    <name evidence="2" type="ORF">FHQ07_10035</name>
</gene>
<proteinExistence type="predicted"/>
<dbReference type="PANTHER" id="PTHR36503:SF2">
    <property type="entry name" value="BLR2408 PROTEIN"/>
    <property type="match status" value="1"/>
</dbReference>
<keyword evidence="3" id="KW-1185">Reference proteome</keyword>
<evidence type="ECO:0000313" key="2">
    <source>
        <dbReference type="EMBL" id="QDA57620.1"/>
    </source>
</evidence>